<evidence type="ECO:0000313" key="1">
    <source>
        <dbReference type="EMBL" id="SFE29197.1"/>
    </source>
</evidence>
<dbReference type="Proteomes" id="UP000199400">
    <property type="component" value="Unassembled WGS sequence"/>
</dbReference>
<name>A0A1I1ZBX3_9BACT</name>
<dbReference type="AlphaFoldDB" id="A0A1I1ZBX3"/>
<dbReference type="EMBL" id="FOMX01000011">
    <property type="protein sequence ID" value="SFE29197.1"/>
    <property type="molecule type" value="Genomic_DNA"/>
</dbReference>
<keyword evidence="2" id="KW-1185">Reference proteome</keyword>
<evidence type="ECO:0000313" key="2">
    <source>
        <dbReference type="Proteomes" id="UP000199400"/>
    </source>
</evidence>
<protein>
    <submittedName>
        <fullName evidence="1">Uncharacterized protein</fullName>
    </submittedName>
</protein>
<gene>
    <name evidence="1" type="ORF">SAMN02745121_03743</name>
</gene>
<dbReference type="STRING" id="54.SAMN02745121_03743"/>
<dbReference type="RefSeq" id="WP_096332722.1">
    <property type="nucleotide sequence ID" value="NZ_FOMX01000011.1"/>
</dbReference>
<accession>A0A1I1ZBX3</accession>
<proteinExistence type="predicted"/>
<reference evidence="2" key="1">
    <citation type="submission" date="2016-10" db="EMBL/GenBank/DDBJ databases">
        <authorList>
            <person name="Varghese N."/>
            <person name="Submissions S."/>
        </authorList>
    </citation>
    <scope>NUCLEOTIDE SEQUENCE [LARGE SCALE GENOMIC DNA]</scope>
    <source>
        <strain evidence="2">ATCC 25963</strain>
    </source>
</reference>
<sequence>MPILVALVVLVAVLGGVAYAGFARFLEHRERMAALEAQRPRVILALPPGDNRDTDQLTEEILAACRQKGVDVDLDLR</sequence>
<organism evidence="1 2">
    <name type="scientific">Nannocystis exedens</name>
    <dbReference type="NCBI Taxonomy" id="54"/>
    <lineage>
        <taxon>Bacteria</taxon>
        <taxon>Pseudomonadati</taxon>
        <taxon>Myxococcota</taxon>
        <taxon>Polyangia</taxon>
        <taxon>Nannocystales</taxon>
        <taxon>Nannocystaceae</taxon>
        <taxon>Nannocystis</taxon>
    </lineage>
</organism>